<sequence>MNESKDKFKIKLNRGSGNWFSFYMGVIGMRKLTCDLEMRWVGEEDYLKVVEEGNIVAESLRQQLKNKTEQYEKEKELHNKTVGDLNKYYIESESLKNVLKEKDEKIENLRDHQTYHMISKEKHNEIIYGRDVKINELDKENQGLSIRCESLEEEVEELRNQIHFCKIDELTRYMSKNYPMFAGIQVSDVVISLLEGLKEEKEEKEELWTLRYNLVVNNNKEKEVVQYHMIKEDAEELIGMDSDNWNKYSLEKEVL</sequence>
<gene>
    <name evidence="2" type="ORF">DK1_00008</name>
</gene>
<evidence type="ECO:0000313" key="3">
    <source>
        <dbReference type="Proteomes" id="UP000289624"/>
    </source>
</evidence>
<protein>
    <submittedName>
        <fullName evidence="2">Uncharacterized protein</fullName>
    </submittedName>
</protein>
<dbReference type="EMBL" id="MK284526">
    <property type="protein sequence ID" value="AZU99712.1"/>
    <property type="molecule type" value="Genomic_DNA"/>
</dbReference>
<name>A0A3T0IIR3_9CAUD</name>
<keyword evidence="1" id="KW-0175">Coiled coil</keyword>
<feature type="coiled-coil region" evidence="1">
    <location>
        <begin position="50"/>
        <end position="168"/>
    </location>
</feature>
<keyword evidence="3" id="KW-1185">Reference proteome</keyword>
<proteinExistence type="predicted"/>
<evidence type="ECO:0000313" key="2">
    <source>
        <dbReference type="EMBL" id="AZU99712.1"/>
    </source>
</evidence>
<organism evidence="2 3">
    <name type="scientific">Bacillus phage DK1</name>
    <dbReference type="NCBI Taxonomy" id="2500808"/>
    <lineage>
        <taxon>Viruses</taxon>
        <taxon>Duplodnaviria</taxon>
        <taxon>Heunggongvirae</taxon>
        <taxon>Uroviricota</taxon>
        <taxon>Caudoviricetes</taxon>
        <taxon>Salasmaviridae</taxon>
        <taxon>Northropvirinae</taxon>
        <taxon>Hemphillvirus</taxon>
        <taxon>Hemphillvirus DK1</taxon>
    </lineage>
</organism>
<evidence type="ECO:0000256" key="1">
    <source>
        <dbReference type="SAM" id="Coils"/>
    </source>
</evidence>
<reference evidence="2 3" key="1">
    <citation type="submission" date="2018-12" db="EMBL/GenBank/DDBJ databases">
        <authorList>
            <person name="Kong L."/>
            <person name="Ding Y."/>
            <person name="Wu Q."/>
        </authorList>
    </citation>
    <scope>NUCLEOTIDE SEQUENCE [LARGE SCALE GENOMIC DNA]</scope>
</reference>
<accession>A0A3T0IIR3</accession>
<dbReference type="Proteomes" id="UP000289624">
    <property type="component" value="Segment"/>
</dbReference>